<organism evidence="2 3">
    <name type="scientific">Jatropha curcas</name>
    <name type="common">Barbados nut</name>
    <dbReference type="NCBI Taxonomy" id="180498"/>
    <lineage>
        <taxon>Eukaryota</taxon>
        <taxon>Viridiplantae</taxon>
        <taxon>Streptophyta</taxon>
        <taxon>Embryophyta</taxon>
        <taxon>Tracheophyta</taxon>
        <taxon>Spermatophyta</taxon>
        <taxon>Magnoliopsida</taxon>
        <taxon>eudicotyledons</taxon>
        <taxon>Gunneridae</taxon>
        <taxon>Pentapetalae</taxon>
        <taxon>rosids</taxon>
        <taxon>fabids</taxon>
        <taxon>Malpighiales</taxon>
        <taxon>Euphorbiaceae</taxon>
        <taxon>Crotonoideae</taxon>
        <taxon>Jatropheae</taxon>
        <taxon>Jatropha</taxon>
    </lineage>
</organism>
<sequence>MEERDLSRWTKVKDLTGVLKGKEVLIRGRAETIRVTKDVVLVVVRQRGFTVQCVITVQLGLVSDQMVVFVASLSPESIIDV</sequence>
<dbReference type="InterPro" id="IPR012340">
    <property type="entry name" value="NA-bd_OB-fold"/>
</dbReference>
<keyword evidence="3" id="KW-1185">Reference proteome</keyword>
<dbReference type="PANTHER" id="PTHR43450">
    <property type="entry name" value="ASPARTYL-TRNA SYNTHETASE"/>
    <property type="match status" value="1"/>
</dbReference>
<evidence type="ECO:0000256" key="1">
    <source>
        <dbReference type="ARBA" id="ARBA00022490"/>
    </source>
</evidence>
<dbReference type="GO" id="GO:0006422">
    <property type="term" value="P:aspartyl-tRNA aminoacylation"/>
    <property type="evidence" value="ECO:0007669"/>
    <property type="project" value="InterPro"/>
</dbReference>
<dbReference type="AlphaFoldDB" id="A0A067JIJ9"/>
<dbReference type="GO" id="GO:0017101">
    <property type="term" value="C:aminoacyl-tRNA synthetase multienzyme complex"/>
    <property type="evidence" value="ECO:0007669"/>
    <property type="project" value="TreeGrafter"/>
</dbReference>
<dbReference type="PANTHER" id="PTHR43450:SF1">
    <property type="entry name" value="ASPARTATE--TRNA LIGASE, CYTOPLASMIC"/>
    <property type="match status" value="1"/>
</dbReference>
<accession>A0A067JIJ9</accession>
<dbReference type="Gene3D" id="2.40.50.140">
    <property type="entry name" value="Nucleic acid-binding proteins"/>
    <property type="match status" value="1"/>
</dbReference>
<dbReference type="GO" id="GO:0004815">
    <property type="term" value="F:aspartate-tRNA ligase activity"/>
    <property type="evidence" value="ECO:0007669"/>
    <property type="project" value="InterPro"/>
</dbReference>
<dbReference type="GO" id="GO:0003723">
    <property type="term" value="F:RNA binding"/>
    <property type="evidence" value="ECO:0007669"/>
    <property type="project" value="TreeGrafter"/>
</dbReference>
<evidence type="ECO:0000313" key="3">
    <source>
        <dbReference type="Proteomes" id="UP000027138"/>
    </source>
</evidence>
<dbReference type="SUPFAM" id="SSF50249">
    <property type="entry name" value="Nucleic acid-binding proteins"/>
    <property type="match status" value="1"/>
</dbReference>
<dbReference type="GO" id="GO:0005524">
    <property type="term" value="F:ATP binding"/>
    <property type="evidence" value="ECO:0007669"/>
    <property type="project" value="InterPro"/>
</dbReference>
<dbReference type="Proteomes" id="UP000027138">
    <property type="component" value="Unassembled WGS sequence"/>
</dbReference>
<dbReference type="InterPro" id="IPR004523">
    <property type="entry name" value="Asp-tRNA_synthase_2"/>
</dbReference>
<protein>
    <submittedName>
        <fullName evidence="2">Uncharacterized protein</fullName>
    </submittedName>
</protein>
<dbReference type="EMBL" id="KK915213">
    <property type="protein sequence ID" value="KDP23766.1"/>
    <property type="molecule type" value="Genomic_DNA"/>
</dbReference>
<dbReference type="STRING" id="180498.A0A067JIJ9"/>
<gene>
    <name evidence="2" type="ORF">JCGZ_23599</name>
</gene>
<proteinExistence type="predicted"/>
<dbReference type="GO" id="GO:0005829">
    <property type="term" value="C:cytosol"/>
    <property type="evidence" value="ECO:0007669"/>
    <property type="project" value="TreeGrafter"/>
</dbReference>
<name>A0A067JIJ9_JATCU</name>
<evidence type="ECO:0000313" key="2">
    <source>
        <dbReference type="EMBL" id="KDP23766.1"/>
    </source>
</evidence>
<keyword evidence="1" id="KW-0963">Cytoplasm</keyword>
<reference evidence="2 3" key="1">
    <citation type="journal article" date="2014" name="PLoS ONE">
        <title>Global Analysis of Gene Expression Profiles in Physic Nut (Jatropha curcas L.) Seedlings Exposed to Salt Stress.</title>
        <authorList>
            <person name="Zhang L."/>
            <person name="Zhang C."/>
            <person name="Wu P."/>
            <person name="Chen Y."/>
            <person name="Li M."/>
            <person name="Jiang H."/>
            <person name="Wu G."/>
        </authorList>
    </citation>
    <scope>NUCLEOTIDE SEQUENCE [LARGE SCALE GENOMIC DNA]</scope>
    <source>
        <strain evidence="3">cv. GZQX0401</strain>
        <tissue evidence="2">Young leaves</tissue>
    </source>
</reference>